<feature type="compositionally biased region" description="Basic and acidic residues" evidence="1">
    <location>
        <begin position="1"/>
        <end position="17"/>
    </location>
</feature>
<feature type="compositionally biased region" description="Basic and acidic residues" evidence="1">
    <location>
        <begin position="57"/>
        <end position="66"/>
    </location>
</feature>
<dbReference type="EMBL" id="VSRR010025297">
    <property type="protein sequence ID" value="MPC66795.1"/>
    <property type="molecule type" value="Genomic_DNA"/>
</dbReference>
<feature type="region of interest" description="Disordered" evidence="1">
    <location>
        <begin position="1"/>
        <end position="31"/>
    </location>
</feature>
<evidence type="ECO:0000256" key="1">
    <source>
        <dbReference type="SAM" id="MobiDB-lite"/>
    </source>
</evidence>
<comment type="caution">
    <text evidence="2">The sequence shown here is derived from an EMBL/GenBank/DDBJ whole genome shotgun (WGS) entry which is preliminary data.</text>
</comment>
<evidence type="ECO:0000313" key="2">
    <source>
        <dbReference type="EMBL" id="MPC66795.1"/>
    </source>
</evidence>
<proteinExistence type="predicted"/>
<accession>A0A5B7HB03</accession>
<name>A0A5B7HB03_PORTR</name>
<reference evidence="2 3" key="1">
    <citation type="submission" date="2019-05" db="EMBL/GenBank/DDBJ databases">
        <title>Another draft genome of Portunus trituberculatus and its Hox gene families provides insights of decapod evolution.</title>
        <authorList>
            <person name="Jeong J.-H."/>
            <person name="Song I."/>
            <person name="Kim S."/>
            <person name="Choi T."/>
            <person name="Kim D."/>
            <person name="Ryu S."/>
            <person name="Kim W."/>
        </authorList>
    </citation>
    <scope>NUCLEOTIDE SEQUENCE [LARGE SCALE GENOMIC DNA]</scope>
    <source>
        <tissue evidence="2">Muscle</tissue>
    </source>
</reference>
<protein>
    <submittedName>
        <fullName evidence="2">Uncharacterized protein</fullName>
    </submittedName>
</protein>
<organism evidence="2 3">
    <name type="scientific">Portunus trituberculatus</name>
    <name type="common">Swimming crab</name>
    <name type="synonym">Neptunus trituberculatus</name>
    <dbReference type="NCBI Taxonomy" id="210409"/>
    <lineage>
        <taxon>Eukaryota</taxon>
        <taxon>Metazoa</taxon>
        <taxon>Ecdysozoa</taxon>
        <taxon>Arthropoda</taxon>
        <taxon>Crustacea</taxon>
        <taxon>Multicrustacea</taxon>
        <taxon>Malacostraca</taxon>
        <taxon>Eumalacostraca</taxon>
        <taxon>Eucarida</taxon>
        <taxon>Decapoda</taxon>
        <taxon>Pleocyemata</taxon>
        <taxon>Brachyura</taxon>
        <taxon>Eubrachyura</taxon>
        <taxon>Portunoidea</taxon>
        <taxon>Portunidae</taxon>
        <taxon>Portuninae</taxon>
        <taxon>Portunus</taxon>
    </lineage>
</organism>
<keyword evidence="3" id="KW-1185">Reference proteome</keyword>
<feature type="compositionally biased region" description="Gly residues" evidence="1">
    <location>
        <begin position="18"/>
        <end position="28"/>
    </location>
</feature>
<gene>
    <name evidence="2" type="ORF">E2C01_060948</name>
</gene>
<evidence type="ECO:0000313" key="3">
    <source>
        <dbReference type="Proteomes" id="UP000324222"/>
    </source>
</evidence>
<feature type="region of interest" description="Disordered" evidence="1">
    <location>
        <begin position="44"/>
        <end position="70"/>
    </location>
</feature>
<dbReference type="AlphaFoldDB" id="A0A5B7HB03"/>
<dbReference type="Proteomes" id="UP000324222">
    <property type="component" value="Unassembled WGS sequence"/>
</dbReference>
<sequence>MEGRKGERGRESERGGEGRAGTGPGGGTQYFSTAVTLHGEIETKYPDNQQNHLYLNPKRDQDRKTEVQSNYTGDTLVTLNLRPASAVTPLSPAAAECVPGAVE</sequence>